<dbReference type="NCBIfam" id="NF009784">
    <property type="entry name" value="PRK13279.1"/>
    <property type="match status" value="1"/>
</dbReference>
<feature type="transmembrane region" description="Helical" evidence="19">
    <location>
        <begin position="140"/>
        <end position="158"/>
    </location>
</feature>
<dbReference type="UniPathway" id="UPA00037"/>
<organism evidence="21 22">
    <name type="scientific">Pseudomonas piscis</name>
    <dbReference type="NCBI Taxonomy" id="2614538"/>
    <lineage>
        <taxon>Bacteria</taxon>
        <taxon>Pseudomonadati</taxon>
        <taxon>Pseudomonadota</taxon>
        <taxon>Gammaproteobacteria</taxon>
        <taxon>Pseudomonadales</taxon>
        <taxon>Pseudomonadaceae</taxon>
        <taxon>Pseudomonas</taxon>
    </lineage>
</organism>
<dbReference type="HAMAP" id="MF_01165">
    <property type="entry name" value="ArnT_transfer"/>
    <property type="match status" value="1"/>
</dbReference>
<keyword evidence="6 19" id="KW-1003">Cell membrane</keyword>
<dbReference type="GO" id="GO:0006493">
    <property type="term" value="P:protein O-linked glycosylation"/>
    <property type="evidence" value="ECO:0007669"/>
    <property type="project" value="InterPro"/>
</dbReference>
<evidence type="ECO:0000256" key="2">
    <source>
        <dbReference type="ARBA" id="ARBA00005200"/>
    </source>
</evidence>
<evidence type="ECO:0000256" key="9">
    <source>
        <dbReference type="ARBA" id="ARBA00022556"/>
    </source>
</evidence>
<feature type="transmembrane region" description="Helical" evidence="19">
    <location>
        <begin position="430"/>
        <end position="453"/>
    </location>
</feature>
<keyword evidence="10 19" id="KW-0328">Glycosyltransferase</keyword>
<evidence type="ECO:0000256" key="15">
    <source>
        <dbReference type="ARBA" id="ARBA00023098"/>
    </source>
</evidence>
<dbReference type="InterPro" id="IPR003342">
    <property type="entry name" value="ArnT-like_N"/>
</dbReference>
<protein>
    <recommendedName>
        <fullName evidence="5 19">Undecaprenyl phosphate-alpha-4-amino-4-deoxy-L-arabinose arabinosyl transferase</fullName>
        <ecNumber evidence="4 19">2.4.2.43</ecNumber>
    </recommendedName>
    <alternativeName>
        <fullName evidence="19">4-amino-4-deoxy-L-arabinose lipid A transferase</fullName>
    </alternativeName>
    <alternativeName>
        <fullName evidence="19">Lipid IV(A) 4-amino-4-deoxy-L-arabinosyltransferase</fullName>
    </alternativeName>
    <alternativeName>
        <fullName evidence="19">Undecaprenyl phosphate-alpha-L-Ara4N transferase</fullName>
    </alternativeName>
</protein>
<comment type="similarity">
    <text evidence="3 19">Belongs to the glycosyltransferase 83 family.</text>
</comment>
<comment type="caution">
    <text evidence="21">The sequence shown here is derived from an EMBL/GenBank/DDBJ whole genome shotgun (WGS) entry which is preliminary data.</text>
</comment>
<dbReference type="GO" id="GO:0005886">
    <property type="term" value="C:plasma membrane"/>
    <property type="evidence" value="ECO:0007669"/>
    <property type="project" value="UniProtKB-SubCell"/>
</dbReference>
<dbReference type="GO" id="GO:0009245">
    <property type="term" value="P:lipid A biosynthetic process"/>
    <property type="evidence" value="ECO:0007669"/>
    <property type="project" value="UniProtKB-UniRule"/>
</dbReference>
<comment type="pathway">
    <text evidence="2 19">Lipopolysaccharide metabolism; 4-amino-4-deoxy-beta-L-arabinose-lipid A biosynthesis.</text>
</comment>
<keyword evidence="14 19" id="KW-1133">Transmembrane helix</keyword>
<comment type="catalytic activity">
    <reaction evidence="18 19">
        <text>4-amino-4-deoxy-alpha-L-arabinopyranosyl di-trans,octa-cis-undecaprenyl phosphate + lipid IVA = lipid IIA + di-trans,octa-cis-undecaprenyl phosphate.</text>
        <dbReference type="EC" id="2.4.2.43"/>
    </reaction>
</comment>
<dbReference type="Pfam" id="PF02366">
    <property type="entry name" value="PMT"/>
    <property type="match status" value="1"/>
</dbReference>
<feature type="transmembrane region" description="Helical" evidence="19">
    <location>
        <begin position="316"/>
        <end position="335"/>
    </location>
</feature>
<dbReference type="InterPro" id="IPR022839">
    <property type="entry name" value="ArnT"/>
</dbReference>
<feature type="transmembrane region" description="Helical" evidence="19">
    <location>
        <begin position="284"/>
        <end position="304"/>
    </location>
</feature>
<feature type="transmembrane region" description="Helical" evidence="19">
    <location>
        <begin position="164"/>
        <end position="180"/>
    </location>
</feature>
<evidence type="ECO:0000256" key="3">
    <source>
        <dbReference type="ARBA" id="ARBA00010814"/>
    </source>
</evidence>
<evidence type="ECO:0000256" key="7">
    <source>
        <dbReference type="ARBA" id="ARBA00022516"/>
    </source>
</evidence>
<dbReference type="GO" id="GO:0009103">
    <property type="term" value="P:lipopolysaccharide biosynthetic process"/>
    <property type="evidence" value="ECO:0007669"/>
    <property type="project" value="UniProtKB-KW"/>
</dbReference>
<feature type="transmembrane region" description="Helical" evidence="19">
    <location>
        <begin position="371"/>
        <end position="391"/>
    </location>
</feature>
<keyword evidence="12 19" id="KW-0812">Transmembrane</keyword>
<evidence type="ECO:0000256" key="16">
    <source>
        <dbReference type="ARBA" id="ARBA00023136"/>
    </source>
</evidence>
<feature type="transmembrane region" description="Helical" evidence="19">
    <location>
        <begin position="109"/>
        <end position="128"/>
    </location>
</feature>
<keyword evidence="16 19" id="KW-0472">Membrane</keyword>
<sequence length="577" mass="64291">MHRTLPPQAYGTSTTPAGYTMGGSTTDILQRWGLLFLLLAFGLFYLLPLTGHGLWIPDETRYAQISQEMLQSGDWIAPHFMGIRYFEKPIAGYWMIAIGQAIFGDNLFGVRIASAVSTGLSVVLAYLVTRRMWSDPRKSFTAALLYMSFGLVAGQAGYSNLDPQFTLWVNLSLVALWFALHSQTVRARLLAWAALGAACGMGFMTKGFLAWLLPVLIALPYALWQRRLGQLLRYGLVAVLVAALISLPWVLSIHAQEPDFWRFFFWHEHIRRFAAENAQHTRPWWFYLPILVVSSLPWAALLPGTLLQAWKDKRQAATGFLLLWMILPLVFFSLSRGKLPTYIMPCLLPLAVLMGHALVERINAGQGRGIRLNALLNLAIGVGALMVLLVLQITRPVYDHDEMLSLSLVFIMLMGWIIANLLPASKPLQYWAAPALGIWLLAALLPAGMPAMIVHKEMPDQFIKEHLEELQQTSTLLSNDLGAASALAWRLRRPQVTLYNTEGELKYGLAYPDAAQRKVDMAGIGSWMDAARKQGSVGVVMRVKDVLENQEVAQLPLGGKRYVKGNLLILILPAAHP</sequence>
<keyword evidence="15 19" id="KW-0443">Lipid metabolism</keyword>
<comment type="function">
    <text evidence="17 19">Catalyzes the transfer of the L-Ara4N moiety of the glycolipid undecaprenyl phosphate-alpha-L-Ara4N to lipid A. The modified arabinose is attached to lipid A and is required for resistance to polymyxin and cationic antimicrobial peptides.</text>
</comment>
<dbReference type="GO" id="GO:0103015">
    <property type="term" value="F:4-amino-4-deoxy-L-arabinose transferase activity"/>
    <property type="evidence" value="ECO:0007669"/>
    <property type="project" value="UniProtKB-EC"/>
</dbReference>
<evidence type="ECO:0000256" key="13">
    <source>
        <dbReference type="ARBA" id="ARBA00022985"/>
    </source>
</evidence>
<keyword evidence="11 19" id="KW-0808">Transferase</keyword>
<evidence type="ECO:0000256" key="4">
    <source>
        <dbReference type="ARBA" id="ARBA00012056"/>
    </source>
</evidence>
<evidence type="ECO:0000256" key="8">
    <source>
        <dbReference type="ARBA" id="ARBA00022519"/>
    </source>
</evidence>
<dbReference type="GO" id="GO:0000030">
    <property type="term" value="F:mannosyltransferase activity"/>
    <property type="evidence" value="ECO:0007669"/>
    <property type="project" value="InterPro"/>
</dbReference>
<keyword evidence="8" id="KW-0997">Cell inner membrane</keyword>
<accession>A0A7X1U633</accession>
<keyword evidence="9 19" id="KW-0441">Lipid A biosynthesis</keyword>
<evidence type="ECO:0000256" key="12">
    <source>
        <dbReference type="ARBA" id="ARBA00022692"/>
    </source>
</evidence>
<evidence type="ECO:0000313" key="21">
    <source>
        <dbReference type="EMBL" id="MQA55678.1"/>
    </source>
</evidence>
<keyword evidence="7 19" id="KW-0444">Lipid biosynthesis</keyword>
<proteinExistence type="inferred from homology"/>
<evidence type="ECO:0000256" key="11">
    <source>
        <dbReference type="ARBA" id="ARBA00022679"/>
    </source>
</evidence>
<evidence type="ECO:0000313" key="22">
    <source>
        <dbReference type="Proteomes" id="UP000486534"/>
    </source>
</evidence>
<feature type="transmembrane region" description="Helical" evidence="19">
    <location>
        <begin position="187"/>
        <end position="203"/>
    </location>
</feature>
<evidence type="ECO:0000256" key="17">
    <source>
        <dbReference type="ARBA" id="ARBA00025446"/>
    </source>
</evidence>
<evidence type="ECO:0000256" key="18">
    <source>
        <dbReference type="ARBA" id="ARBA00034054"/>
    </source>
</evidence>
<evidence type="ECO:0000256" key="10">
    <source>
        <dbReference type="ARBA" id="ARBA00022676"/>
    </source>
</evidence>
<dbReference type="Proteomes" id="UP000486534">
    <property type="component" value="Unassembled WGS sequence"/>
</dbReference>
<feature type="transmembrane region" description="Helical" evidence="19">
    <location>
        <begin position="403"/>
        <end position="423"/>
    </location>
</feature>
<evidence type="ECO:0000256" key="6">
    <source>
        <dbReference type="ARBA" id="ARBA00022475"/>
    </source>
</evidence>
<evidence type="ECO:0000256" key="19">
    <source>
        <dbReference type="HAMAP-Rule" id="MF_01165"/>
    </source>
</evidence>
<reference evidence="21 22" key="1">
    <citation type="submission" date="2019-10" db="EMBL/GenBank/DDBJ databases">
        <title>Pseudomonas dajingensis sp. nov., isolated from the profound head ulcers of farmed Murray cod (Maccullochella peelii peelii).</title>
        <authorList>
            <person name="Liu Y."/>
        </authorList>
    </citation>
    <scope>NUCLEOTIDE SEQUENCE [LARGE SCALE GENOMIC DNA]</scope>
    <source>
        <strain evidence="21 22">MC042</strain>
    </source>
</reference>
<comment type="subcellular location">
    <subcellularLocation>
        <location evidence="1">Cell inner membrane</location>
        <topology evidence="1">Multi-pass membrane protein</topology>
    </subcellularLocation>
    <subcellularLocation>
        <location evidence="19">Cell membrane</location>
        <topology evidence="19">Multi-pass membrane protein</topology>
    </subcellularLocation>
</comment>
<evidence type="ECO:0000256" key="14">
    <source>
        <dbReference type="ARBA" id="ARBA00022989"/>
    </source>
</evidence>
<dbReference type="AlphaFoldDB" id="A0A7X1U633"/>
<dbReference type="PANTHER" id="PTHR33908:SF3">
    <property type="entry name" value="UNDECAPRENYL PHOSPHATE-ALPHA-4-AMINO-4-DEOXY-L-ARABINOSE ARABINOSYL TRANSFERASE"/>
    <property type="match status" value="1"/>
</dbReference>
<keyword evidence="13 19" id="KW-0448">Lipopolysaccharide biosynthesis</keyword>
<feature type="transmembrane region" description="Helical" evidence="19">
    <location>
        <begin position="231"/>
        <end position="251"/>
    </location>
</feature>
<evidence type="ECO:0000259" key="20">
    <source>
        <dbReference type="Pfam" id="PF02366"/>
    </source>
</evidence>
<dbReference type="InterPro" id="IPR050297">
    <property type="entry name" value="LipidA_mod_glycosyltrf_83"/>
</dbReference>
<evidence type="ECO:0000256" key="5">
    <source>
        <dbReference type="ARBA" id="ARBA00015532"/>
    </source>
</evidence>
<feature type="domain" description="ArnT-like N-terminal" evidence="20">
    <location>
        <begin position="34"/>
        <end position="264"/>
    </location>
</feature>
<dbReference type="PANTHER" id="PTHR33908">
    <property type="entry name" value="MANNOSYLTRANSFERASE YKCB-RELATED"/>
    <property type="match status" value="1"/>
</dbReference>
<gene>
    <name evidence="19 21" type="primary">arnT</name>
    <name evidence="21" type="ORF">GDH07_20375</name>
</gene>
<dbReference type="EC" id="2.4.2.43" evidence="4 19"/>
<dbReference type="EMBL" id="WHUV01000003">
    <property type="protein sequence ID" value="MQA55678.1"/>
    <property type="molecule type" value="Genomic_DNA"/>
</dbReference>
<feature type="transmembrane region" description="Helical" evidence="19">
    <location>
        <begin position="28"/>
        <end position="47"/>
    </location>
</feature>
<evidence type="ECO:0000256" key="1">
    <source>
        <dbReference type="ARBA" id="ARBA00004429"/>
    </source>
</evidence>
<dbReference type="GO" id="GO:0010041">
    <property type="term" value="P:response to iron(III) ion"/>
    <property type="evidence" value="ECO:0007669"/>
    <property type="project" value="TreeGrafter"/>
</dbReference>
<name>A0A7X1U633_9PSED</name>
<feature type="transmembrane region" description="Helical" evidence="19">
    <location>
        <begin position="341"/>
        <end position="359"/>
    </location>
</feature>